<evidence type="ECO:0000256" key="1">
    <source>
        <dbReference type="SAM" id="Phobius"/>
    </source>
</evidence>
<dbReference type="AlphaFoldDB" id="I4BWZ9"/>
<evidence type="ECO:0000313" key="4">
    <source>
        <dbReference type="Proteomes" id="UP000006061"/>
    </source>
</evidence>
<evidence type="ECO:0000259" key="2">
    <source>
        <dbReference type="Pfam" id="PF00534"/>
    </source>
</evidence>
<dbReference type="SUPFAM" id="SSF53756">
    <property type="entry name" value="UDP-Glycosyltransferase/glycogen phosphorylase"/>
    <property type="match status" value="1"/>
</dbReference>
<proteinExistence type="predicted"/>
<dbReference type="PANTHER" id="PTHR12526">
    <property type="entry name" value="GLYCOSYLTRANSFERASE"/>
    <property type="match status" value="1"/>
</dbReference>
<keyword evidence="1" id="KW-0812">Transmembrane</keyword>
<sequence>MKIAYITAQTPYGKGEAFVLEEMLAIFELGINIVIIPRNPSKEVFQKKGERLLNNTIWLPLLDKRIFFYFLKVLISELLVWRIIGTILRRSRTRKIAAKNLAILPKAVFVANLLRNKRVEHIHAHWGSTTATMAWIISELTGIPWSVTFHRWDIKENNMLEEKVKSAKFVRCISENGRDELLNMISGKYKNKVKVIHMGVKTPDKTSEAKIDRDFFTIVTPANLLEVKGHKFLVEACSILIERGIECFQCIFYGGGPLKEKLENMIKEKNLTEYIKMPGVIPHERLIDMYKNHRIDMVVLPSITTSNGEHEGIPVALMEAMAAGVPVISTTTGGIPELLGNGAGILVPPEDCEALADAIQLLMKDSEMRSKLSAQGRAKIEKEFAISAIVKKLVELFTQELGEEL</sequence>
<keyword evidence="3" id="KW-0808">Transferase</keyword>
<feature type="domain" description="Glycosyl transferase family 1" evidence="2">
    <location>
        <begin position="209"/>
        <end position="378"/>
    </location>
</feature>
<keyword evidence="1" id="KW-0472">Membrane</keyword>
<dbReference type="PANTHER" id="PTHR12526:SF630">
    <property type="entry name" value="GLYCOSYLTRANSFERASE"/>
    <property type="match status" value="1"/>
</dbReference>
<accession>I4BWZ9</accession>
<name>I4BWZ9_ACEMN</name>
<dbReference type="InterPro" id="IPR001296">
    <property type="entry name" value="Glyco_trans_1"/>
</dbReference>
<dbReference type="Proteomes" id="UP000006061">
    <property type="component" value="Chromosome"/>
</dbReference>
<keyword evidence="1" id="KW-1133">Transmembrane helix</keyword>
<gene>
    <name evidence="3" type="ordered locus">Anamo_1188</name>
</gene>
<feature type="transmembrane region" description="Helical" evidence="1">
    <location>
        <begin position="66"/>
        <end position="84"/>
    </location>
</feature>
<reference evidence="4" key="1">
    <citation type="journal article" date="2013" name="Stand. Genomic Sci.">
        <title>Complete genome sequence of the moderate thermophile Anaerobaculum mobile type strain (NGA(T)).</title>
        <authorList>
            <person name="Mavromatis K."/>
            <person name="Stackebrandt E."/>
            <person name="Held B."/>
            <person name="Lapidus A."/>
            <person name="Nolan M."/>
            <person name="Lucas S."/>
            <person name="Hammon N."/>
            <person name="Deshpande S."/>
            <person name="Cheng J.F."/>
            <person name="Tapia R."/>
            <person name="Goodwin L.A."/>
            <person name="Pitluck S."/>
            <person name="Liolios K."/>
            <person name="Pagani I."/>
            <person name="Ivanova N."/>
            <person name="Mikhailova N."/>
            <person name="Huntemann M."/>
            <person name="Pati A."/>
            <person name="Chen A."/>
            <person name="Palaniappan K."/>
            <person name="Land M."/>
            <person name="Rohde M."/>
            <person name="Spring S."/>
            <person name="Goker M."/>
            <person name="Woyke T."/>
            <person name="Detter J.C."/>
            <person name="Bristow J."/>
            <person name="Eisen J.A."/>
            <person name="Markowitz V."/>
            <person name="Hugenholtz P."/>
            <person name="Klenk H.P."/>
            <person name="Kyrpides N.C."/>
        </authorList>
    </citation>
    <scope>NUCLEOTIDE SEQUENCE</scope>
    <source>
        <strain evidence="4">ATCC BAA-54 / DSM 13181 / NGA</strain>
    </source>
</reference>
<protein>
    <submittedName>
        <fullName evidence="3">Glycosyltransferase</fullName>
    </submittedName>
</protein>
<dbReference type="GO" id="GO:0016757">
    <property type="term" value="F:glycosyltransferase activity"/>
    <property type="evidence" value="ECO:0007669"/>
    <property type="project" value="InterPro"/>
</dbReference>
<dbReference type="KEGG" id="amo:Anamo_1188"/>
<evidence type="ECO:0000313" key="3">
    <source>
        <dbReference type="EMBL" id="AFM21806.1"/>
    </source>
</evidence>
<dbReference type="STRING" id="891968.Anamo_1188"/>
<dbReference type="CDD" id="cd03801">
    <property type="entry name" value="GT4_PimA-like"/>
    <property type="match status" value="1"/>
</dbReference>
<dbReference type="eggNOG" id="COG0438">
    <property type="taxonomic scope" value="Bacteria"/>
</dbReference>
<dbReference type="Pfam" id="PF00534">
    <property type="entry name" value="Glycos_transf_1"/>
    <property type="match status" value="1"/>
</dbReference>
<dbReference type="EMBL" id="CP003198">
    <property type="protein sequence ID" value="AFM21806.1"/>
    <property type="molecule type" value="Genomic_DNA"/>
</dbReference>
<dbReference type="Gene3D" id="3.40.50.2000">
    <property type="entry name" value="Glycogen Phosphorylase B"/>
    <property type="match status" value="2"/>
</dbReference>
<dbReference type="HOGENOM" id="CLU_009583_14_2_0"/>
<organism evidence="3 4">
    <name type="scientific">Acetomicrobium mobile (strain ATCC BAA-54 / DSM 13181 / JCM 12221 / NGA)</name>
    <name type="common">Anaerobaculum mobile</name>
    <dbReference type="NCBI Taxonomy" id="891968"/>
    <lineage>
        <taxon>Bacteria</taxon>
        <taxon>Thermotogati</taxon>
        <taxon>Synergistota</taxon>
        <taxon>Synergistia</taxon>
        <taxon>Synergistales</taxon>
        <taxon>Acetomicrobiaceae</taxon>
        <taxon>Acetomicrobium</taxon>
    </lineage>
</organism>
<keyword evidence="4" id="KW-1185">Reference proteome</keyword>